<protein>
    <submittedName>
        <fullName evidence="2">Uncharacterized protein</fullName>
    </submittedName>
</protein>
<feature type="non-terminal residue" evidence="2">
    <location>
        <position position="1"/>
    </location>
</feature>
<evidence type="ECO:0000256" key="1">
    <source>
        <dbReference type="SAM" id="MobiDB-lite"/>
    </source>
</evidence>
<feature type="non-terminal residue" evidence="2">
    <location>
        <position position="94"/>
    </location>
</feature>
<proteinExistence type="predicted"/>
<accession>A0A699XFV1</accession>
<comment type="caution">
    <text evidence="2">The sequence shown here is derived from an EMBL/GenBank/DDBJ whole genome shotgun (WGS) entry which is preliminary data.</text>
</comment>
<gene>
    <name evidence="2" type="ORF">Tci_927353</name>
</gene>
<reference evidence="2" key="1">
    <citation type="journal article" date="2019" name="Sci. Rep.">
        <title>Draft genome of Tanacetum cinerariifolium, the natural source of mosquito coil.</title>
        <authorList>
            <person name="Yamashiro T."/>
            <person name="Shiraishi A."/>
            <person name="Satake H."/>
            <person name="Nakayama K."/>
        </authorList>
    </citation>
    <scope>NUCLEOTIDE SEQUENCE</scope>
</reference>
<dbReference type="AlphaFoldDB" id="A0A699XFV1"/>
<organism evidence="2">
    <name type="scientific">Tanacetum cinerariifolium</name>
    <name type="common">Dalmatian daisy</name>
    <name type="synonym">Chrysanthemum cinerariifolium</name>
    <dbReference type="NCBI Taxonomy" id="118510"/>
    <lineage>
        <taxon>Eukaryota</taxon>
        <taxon>Viridiplantae</taxon>
        <taxon>Streptophyta</taxon>
        <taxon>Embryophyta</taxon>
        <taxon>Tracheophyta</taxon>
        <taxon>Spermatophyta</taxon>
        <taxon>Magnoliopsida</taxon>
        <taxon>eudicotyledons</taxon>
        <taxon>Gunneridae</taxon>
        <taxon>Pentapetalae</taxon>
        <taxon>asterids</taxon>
        <taxon>campanulids</taxon>
        <taxon>Asterales</taxon>
        <taxon>Asteraceae</taxon>
        <taxon>Asteroideae</taxon>
        <taxon>Anthemideae</taxon>
        <taxon>Anthemidinae</taxon>
        <taxon>Tanacetum</taxon>
    </lineage>
</organism>
<name>A0A699XFV1_TANCI</name>
<evidence type="ECO:0000313" key="2">
    <source>
        <dbReference type="EMBL" id="GFD55384.1"/>
    </source>
</evidence>
<dbReference type="EMBL" id="BKCJ011817263">
    <property type="protein sequence ID" value="GFD55384.1"/>
    <property type="molecule type" value="Genomic_DNA"/>
</dbReference>
<feature type="region of interest" description="Disordered" evidence="1">
    <location>
        <begin position="29"/>
        <end position="94"/>
    </location>
</feature>
<sequence length="94" mass="9916">HYRRRAGGYRRGLCAGAALCAAHRLHYPRDGACGPGRGRPAPGPRWPPRARHLLPPLDRGRALPVARPPPARNSNGGPQRPSAGAGVVGHPGPY</sequence>